<dbReference type="Proteomes" id="UP000769157">
    <property type="component" value="Unassembled WGS sequence"/>
</dbReference>
<keyword evidence="3" id="KW-1185">Reference proteome</keyword>
<accession>A0A9P8P2Q5</accession>
<evidence type="ECO:0000256" key="1">
    <source>
        <dbReference type="SAM" id="SignalP"/>
    </source>
</evidence>
<reference evidence="2" key="2">
    <citation type="submission" date="2021-01" db="EMBL/GenBank/DDBJ databases">
        <authorList>
            <person name="Schikora-Tamarit M.A."/>
        </authorList>
    </citation>
    <scope>NUCLEOTIDE SEQUENCE</scope>
    <source>
        <strain evidence="2">CBS6075</strain>
    </source>
</reference>
<feature type="signal peptide" evidence="1">
    <location>
        <begin position="1"/>
        <end position="20"/>
    </location>
</feature>
<comment type="caution">
    <text evidence="2">The sequence shown here is derived from an EMBL/GenBank/DDBJ whole genome shotgun (WGS) entry which is preliminary data.</text>
</comment>
<organism evidence="2 3">
    <name type="scientific">Ogataea philodendri</name>
    <dbReference type="NCBI Taxonomy" id="1378263"/>
    <lineage>
        <taxon>Eukaryota</taxon>
        <taxon>Fungi</taxon>
        <taxon>Dikarya</taxon>
        <taxon>Ascomycota</taxon>
        <taxon>Saccharomycotina</taxon>
        <taxon>Pichiomycetes</taxon>
        <taxon>Pichiales</taxon>
        <taxon>Pichiaceae</taxon>
        <taxon>Ogataea</taxon>
    </lineage>
</organism>
<dbReference type="AlphaFoldDB" id="A0A9P8P2Q5"/>
<sequence length="614" mass="67013">MLFNLMFSASSLASDLVALGFCFWVEQDEFVQTRTSCHHWEHRHLLFHKHLHEDWSVVVFEQLFHTVHHLFLFRHSESLETHGLGEFHKIWVGLVCVSVSVVVEQGLPLGNHSLLLVVEHNDLDRSVSLDGGGELGQGHVERSVSINVNNQRVWLGDLGTNGRWQTKSHGSETSRGDERTWFGPGEVLGSPHLVLAHTGGDNNVTSCSGGLFGDLLHESLWLDLGARSLLLIGIWVLFLELPNVLEPLRTRRNRMHQLVEKLQVLGHVTLDSLGSLDNLVDVLWRDLKMDNTSSLLLSSQLGLRSELGDISSHSVVESGTKSNNKVCLLHGRVGHGRAVHSKHVQGLFVVLVKGSQSLDGGSDRDLGLVCELLESSRAVFRVQDTGSHVQNWFLGLVDQRSSTLDALSGELGSGSTGDLAEGIGRQGGANRNGFLQDGSSDVFRQVDQNRTRTAAGCDLERLIDPPWQLCHALHHHVPFGARSGDSNHVGLLESVGSNGTGGNLAGKDDHWHTVCKSVSHRGNDVSSAGTRGHQNDAWLAAGSGVTLGHVAGTLLVAGQNKLEFVRVVDSIIHWQDSSTRIPENSVDVMSLHHLVENLTSCESDEGVVHLRAGK</sequence>
<dbReference type="RefSeq" id="XP_046059950.1">
    <property type="nucleotide sequence ID" value="XM_046206156.1"/>
</dbReference>
<feature type="chain" id="PRO_5040473396" evidence="1">
    <location>
        <begin position="21"/>
        <end position="614"/>
    </location>
</feature>
<keyword evidence="1" id="KW-0732">Signal</keyword>
<evidence type="ECO:0000313" key="3">
    <source>
        <dbReference type="Proteomes" id="UP000769157"/>
    </source>
</evidence>
<reference evidence="2" key="1">
    <citation type="journal article" date="2021" name="Open Biol.">
        <title>Shared evolutionary footprints suggest mitochondrial oxidative damage underlies multiple complex I losses in fungi.</title>
        <authorList>
            <person name="Schikora-Tamarit M.A."/>
            <person name="Marcet-Houben M."/>
            <person name="Nosek J."/>
            <person name="Gabaldon T."/>
        </authorList>
    </citation>
    <scope>NUCLEOTIDE SEQUENCE</scope>
    <source>
        <strain evidence="2">CBS6075</strain>
    </source>
</reference>
<evidence type="ECO:0000313" key="2">
    <source>
        <dbReference type="EMBL" id="KAH3663614.1"/>
    </source>
</evidence>
<name>A0A9P8P2Q5_9ASCO</name>
<gene>
    <name evidence="2" type="ORF">OGAPHI_005015</name>
</gene>
<dbReference type="GeneID" id="70236979"/>
<dbReference type="EMBL" id="JAEUBE010000366">
    <property type="protein sequence ID" value="KAH3663614.1"/>
    <property type="molecule type" value="Genomic_DNA"/>
</dbReference>
<protein>
    <submittedName>
        <fullName evidence="2">Uncharacterized protein</fullName>
    </submittedName>
</protein>
<proteinExistence type="predicted"/>